<reference evidence="5" key="1">
    <citation type="journal article" date="2019" name="Int. J. Syst. Evol. Microbiol.">
        <title>The Global Catalogue of Microorganisms (GCM) 10K type strain sequencing project: providing services to taxonomists for standard genome sequencing and annotation.</title>
        <authorList>
            <consortium name="The Broad Institute Genomics Platform"/>
            <consortium name="The Broad Institute Genome Sequencing Center for Infectious Disease"/>
            <person name="Wu L."/>
            <person name="Ma J."/>
        </authorList>
    </citation>
    <scope>NUCLEOTIDE SEQUENCE [LARGE SCALE GENOMIC DNA]</scope>
    <source>
        <strain evidence="5">NBRC 106348</strain>
    </source>
</reference>
<accession>A0ABQ6HVS3</accession>
<organism evidence="4 5">
    <name type="scientific">Luteimicrobium album</name>
    <dbReference type="NCBI Taxonomy" id="1054550"/>
    <lineage>
        <taxon>Bacteria</taxon>
        <taxon>Bacillati</taxon>
        <taxon>Actinomycetota</taxon>
        <taxon>Actinomycetes</taxon>
        <taxon>Micrococcales</taxon>
        <taxon>Luteimicrobium</taxon>
    </lineage>
</organism>
<feature type="binding site" evidence="3">
    <location>
        <begin position="34"/>
        <end position="37"/>
    </location>
    <ligand>
        <name>substrate</name>
    </ligand>
</feature>
<evidence type="ECO:0000256" key="3">
    <source>
        <dbReference type="HAMAP-Rule" id="MF_01139"/>
    </source>
</evidence>
<dbReference type="EMBL" id="BSUK01000001">
    <property type="protein sequence ID" value="GMA22586.1"/>
    <property type="molecule type" value="Genomic_DNA"/>
</dbReference>
<dbReference type="Proteomes" id="UP001157091">
    <property type="component" value="Unassembled WGS sequence"/>
</dbReference>
<evidence type="ECO:0000256" key="1">
    <source>
        <dbReference type="ARBA" id="ARBA00022679"/>
    </source>
</evidence>
<comment type="function">
    <text evidence="3">Catalyzes the condensation of isopentenyl diphosphate (IPP) with allylic pyrophosphates generating different type of terpenoids.</text>
</comment>
<dbReference type="InterPro" id="IPR001441">
    <property type="entry name" value="UPP_synth-like"/>
</dbReference>
<keyword evidence="3" id="KW-0479">Metal-binding</keyword>
<comment type="similarity">
    <text evidence="2">Belongs to the UPP synthase family. Z-FPP synthase subfamily.</text>
</comment>
<feature type="binding site" evidence="3">
    <location>
        <position position="86"/>
    </location>
    <ligand>
        <name>substrate</name>
    </ligand>
</feature>
<comment type="subunit">
    <text evidence="3">Homodimer.</text>
</comment>
<feature type="active site" evidence="3">
    <location>
        <position position="33"/>
    </location>
</feature>
<feature type="active site" description="Proton acceptor" evidence="3">
    <location>
        <position position="82"/>
    </location>
</feature>
<feature type="binding site" evidence="3">
    <location>
        <position position="38"/>
    </location>
    <ligand>
        <name>substrate</name>
    </ligand>
</feature>
<dbReference type="EC" id="2.5.1.-" evidence="3"/>
<comment type="caution">
    <text evidence="4">The sequence shown here is derived from an EMBL/GenBank/DDBJ whole genome shotgun (WGS) entry which is preliminary data.</text>
</comment>
<feature type="binding site" evidence="3">
    <location>
        <begin position="210"/>
        <end position="212"/>
    </location>
    <ligand>
        <name>substrate</name>
    </ligand>
</feature>
<sequence>MPVRALVERTLVRRLRREVARRPVPRHVGIIMDGNRRWARSLGVTDARFGHRAGADHLDDVLGWCADTGVRAASVYVLSADNLAKRAGDEVAFLLELLRTTIPDRVSRPGGLWALEVSGAPDLLPDDVTRALKDAADATRGRPLRLTLAVGYDPYREIVEAIRCVLDDAADHGLGALAAAELVSADAIDEHIASPRNDIDLVIRTSGEQRLSGFFPWRSANADLEFCDVYWPAFRELDLLRALRTWGRRHGA</sequence>
<protein>
    <recommendedName>
        <fullName evidence="3">Isoprenyl transferase</fullName>
        <ecNumber evidence="3">2.5.1.-</ecNumber>
    </recommendedName>
</protein>
<dbReference type="InterPro" id="IPR018520">
    <property type="entry name" value="UPP_synth-like_CS"/>
</dbReference>
<evidence type="ECO:0000313" key="5">
    <source>
        <dbReference type="Proteomes" id="UP001157091"/>
    </source>
</evidence>
<feature type="binding site" evidence="3">
    <location>
        <position position="51"/>
    </location>
    <ligand>
        <name>substrate</name>
    </ligand>
</feature>
<dbReference type="Pfam" id="PF01255">
    <property type="entry name" value="Prenyltransf"/>
    <property type="match status" value="1"/>
</dbReference>
<keyword evidence="5" id="KW-1185">Reference proteome</keyword>
<dbReference type="PANTHER" id="PTHR10291">
    <property type="entry name" value="DEHYDRODOLICHYL DIPHOSPHATE SYNTHASE FAMILY MEMBER"/>
    <property type="match status" value="1"/>
</dbReference>
<dbReference type="CDD" id="cd00475">
    <property type="entry name" value="Cis_IPPS"/>
    <property type="match status" value="1"/>
</dbReference>
<dbReference type="NCBIfam" id="TIGR00055">
    <property type="entry name" value="uppS"/>
    <property type="match status" value="1"/>
</dbReference>
<dbReference type="HAMAP" id="MF_01139">
    <property type="entry name" value="ISPT"/>
    <property type="match status" value="1"/>
</dbReference>
<dbReference type="PROSITE" id="PS01066">
    <property type="entry name" value="UPP_SYNTHASE"/>
    <property type="match status" value="1"/>
</dbReference>
<gene>
    <name evidence="4" type="primary">uppS_1</name>
    <name evidence="4" type="ORF">GCM10025864_03450</name>
</gene>
<evidence type="ECO:0000313" key="4">
    <source>
        <dbReference type="EMBL" id="GMA22586.1"/>
    </source>
</evidence>
<keyword evidence="1 3" id="KW-0808">Transferase</keyword>
<feature type="binding site" evidence="3">
    <location>
        <position position="33"/>
    </location>
    <ligand>
        <name>Mg(2+)</name>
        <dbReference type="ChEBI" id="CHEBI:18420"/>
    </ligand>
</feature>
<comment type="caution">
    <text evidence="3">Lacks conserved residue(s) required for the propagation of feature annotation.</text>
</comment>
<dbReference type="InterPro" id="IPR036424">
    <property type="entry name" value="UPP_synth-like_sf"/>
</dbReference>
<proteinExistence type="inferred from homology"/>
<dbReference type="Gene3D" id="3.40.1180.10">
    <property type="entry name" value="Decaprenyl diphosphate synthase-like"/>
    <property type="match status" value="1"/>
</dbReference>
<feature type="binding site" evidence="3">
    <location>
        <position position="204"/>
    </location>
    <ligand>
        <name>substrate</name>
    </ligand>
</feature>
<dbReference type="SUPFAM" id="SSF64005">
    <property type="entry name" value="Undecaprenyl diphosphate synthase"/>
    <property type="match status" value="1"/>
</dbReference>
<keyword evidence="3" id="KW-0460">Magnesium</keyword>
<dbReference type="GO" id="GO:0016740">
    <property type="term" value="F:transferase activity"/>
    <property type="evidence" value="ECO:0007669"/>
    <property type="project" value="UniProtKB-KW"/>
</dbReference>
<comment type="cofactor">
    <cofactor evidence="3">
        <name>Mg(2+)</name>
        <dbReference type="ChEBI" id="CHEBI:18420"/>
    </cofactor>
    <text evidence="3">Binds 2 magnesium ions per subunit.</text>
</comment>
<feature type="binding site" evidence="3">
    <location>
        <begin position="79"/>
        <end position="81"/>
    </location>
    <ligand>
        <name>substrate</name>
    </ligand>
</feature>
<name>A0ABQ6HVS3_9MICO</name>
<evidence type="ECO:0000256" key="2">
    <source>
        <dbReference type="ARBA" id="ARBA00038453"/>
    </source>
</evidence>
<dbReference type="PANTHER" id="PTHR10291:SF43">
    <property type="entry name" value="DEHYDRODOLICHYL DIPHOSPHATE SYNTHASE COMPLEX SUBUNIT DHDDS"/>
    <property type="match status" value="1"/>
</dbReference>